<keyword evidence="2" id="KW-1185">Reference proteome</keyword>
<proteinExistence type="predicted"/>
<reference evidence="1" key="1">
    <citation type="journal article" date="2022" name="Int. J. Mol. Sci.">
        <title>Draft Genome of Tanacetum Coccineum: Genomic Comparison of Closely Related Tanacetum-Family Plants.</title>
        <authorList>
            <person name="Yamashiro T."/>
            <person name="Shiraishi A."/>
            <person name="Nakayama K."/>
            <person name="Satake H."/>
        </authorList>
    </citation>
    <scope>NUCLEOTIDE SEQUENCE</scope>
</reference>
<accession>A0ABQ4XDP2</accession>
<dbReference type="EMBL" id="BQNB010009429">
    <property type="protein sequence ID" value="GJS63407.1"/>
    <property type="molecule type" value="Genomic_DNA"/>
</dbReference>
<dbReference type="Proteomes" id="UP001151760">
    <property type="component" value="Unassembled WGS sequence"/>
</dbReference>
<sequence length="81" mass="9243">MDPSLCQGALGEIMADEVPVIDVGYKLDLRDEHNPWSFEQMVAPLMQQYKEIETFIECSASNLAQILYRVDGGDIMRYVMI</sequence>
<evidence type="ECO:0000313" key="2">
    <source>
        <dbReference type="Proteomes" id="UP001151760"/>
    </source>
</evidence>
<gene>
    <name evidence="1" type="ORF">Tco_0677971</name>
</gene>
<evidence type="ECO:0000313" key="1">
    <source>
        <dbReference type="EMBL" id="GJS63407.1"/>
    </source>
</evidence>
<organism evidence="1 2">
    <name type="scientific">Tanacetum coccineum</name>
    <dbReference type="NCBI Taxonomy" id="301880"/>
    <lineage>
        <taxon>Eukaryota</taxon>
        <taxon>Viridiplantae</taxon>
        <taxon>Streptophyta</taxon>
        <taxon>Embryophyta</taxon>
        <taxon>Tracheophyta</taxon>
        <taxon>Spermatophyta</taxon>
        <taxon>Magnoliopsida</taxon>
        <taxon>eudicotyledons</taxon>
        <taxon>Gunneridae</taxon>
        <taxon>Pentapetalae</taxon>
        <taxon>asterids</taxon>
        <taxon>campanulids</taxon>
        <taxon>Asterales</taxon>
        <taxon>Asteraceae</taxon>
        <taxon>Asteroideae</taxon>
        <taxon>Anthemideae</taxon>
        <taxon>Anthemidinae</taxon>
        <taxon>Tanacetum</taxon>
    </lineage>
</organism>
<name>A0ABQ4XDP2_9ASTR</name>
<comment type="caution">
    <text evidence="1">The sequence shown here is derived from an EMBL/GenBank/DDBJ whole genome shotgun (WGS) entry which is preliminary data.</text>
</comment>
<protein>
    <submittedName>
        <fullName evidence="1">Uncharacterized protein</fullName>
    </submittedName>
</protein>
<reference evidence="1" key="2">
    <citation type="submission" date="2022-01" db="EMBL/GenBank/DDBJ databases">
        <authorList>
            <person name="Yamashiro T."/>
            <person name="Shiraishi A."/>
            <person name="Satake H."/>
            <person name="Nakayama K."/>
        </authorList>
    </citation>
    <scope>NUCLEOTIDE SEQUENCE</scope>
</reference>